<dbReference type="AlphaFoldDB" id="T1L4S4"/>
<accession>T1L4S4</accession>
<name>T1L4S4_TETUR</name>
<feature type="compositionally biased region" description="Polar residues" evidence="1">
    <location>
        <begin position="1"/>
        <end position="14"/>
    </location>
</feature>
<dbReference type="Proteomes" id="UP000015104">
    <property type="component" value="Unassembled WGS sequence"/>
</dbReference>
<organism evidence="2 3">
    <name type="scientific">Tetranychus urticae</name>
    <name type="common">Two-spotted spider mite</name>
    <dbReference type="NCBI Taxonomy" id="32264"/>
    <lineage>
        <taxon>Eukaryota</taxon>
        <taxon>Metazoa</taxon>
        <taxon>Ecdysozoa</taxon>
        <taxon>Arthropoda</taxon>
        <taxon>Chelicerata</taxon>
        <taxon>Arachnida</taxon>
        <taxon>Acari</taxon>
        <taxon>Acariformes</taxon>
        <taxon>Trombidiformes</taxon>
        <taxon>Prostigmata</taxon>
        <taxon>Eleutherengona</taxon>
        <taxon>Raphignathae</taxon>
        <taxon>Tetranychoidea</taxon>
        <taxon>Tetranychidae</taxon>
        <taxon>Tetranychus</taxon>
    </lineage>
</organism>
<dbReference type="EnsemblMetazoa" id="tetur40g00340.1">
    <property type="protein sequence ID" value="tetur40g00340.1"/>
    <property type="gene ID" value="tetur40g00340"/>
</dbReference>
<protein>
    <submittedName>
        <fullName evidence="2">Uncharacterized protein</fullName>
    </submittedName>
</protein>
<feature type="region of interest" description="Disordered" evidence="1">
    <location>
        <begin position="1"/>
        <end position="30"/>
    </location>
</feature>
<reference evidence="3" key="1">
    <citation type="submission" date="2011-08" db="EMBL/GenBank/DDBJ databases">
        <authorList>
            <person name="Rombauts S."/>
        </authorList>
    </citation>
    <scope>NUCLEOTIDE SEQUENCE</scope>
    <source>
        <strain evidence="3">London</strain>
    </source>
</reference>
<evidence type="ECO:0000313" key="3">
    <source>
        <dbReference type="Proteomes" id="UP000015104"/>
    </source>
</evidence>
<feature type="region of interest" description="Disordered" evidence="1">
    <location>
        <begin position="73"/>
        <end position="105"/>
    </location>
</feature>
<proteinExistence type="predicted"/>
<sequence>MNVKMSSSTHSRQPSVRRNRRKIITSGSSSVARSTRALASAKTTSLFPLTDVTSPVDPVSSSTLTATYLPKTEYNLPSTVPTPSKPSPLPTIIIEDSDAPKSGQDEYDETNLVSILDEYTFNSMETKPLGYKLSYNLTNSDIVMVNN</sequence>
<evidence type="ECO:0000256" key="1">
    <source>
        <dbReference type="SAM" id="MobiDB-lite"/>
    </source>
</evidence>
<keyword evidence="3" id="KW-1185">Reference proteome</keyword>
<dbReference type="EMBL" id="CAEY01000607">
    <property type="status" value="NOT_ANNOTATED_CDS"/>
    <property type="molecule type" value="Genomic_DNA"/>
</dbReference>
<dbReference type="EMBL" id="CAEY01001162">
    <property type="status" value="NOT_ANNOTATED_CDS"/>
    <property type="molecule type" value="Genomic_DNA"/>
</dbReference>
<dbReference type="HOGENOM" id="CLU_1770444_0_0_1"/>
<evidence type="ECO:0000313" key="2">
    <source>
        <dbReference type="EnsemblMetazoa" id="tetur40g00340.1"/>
    </source>
</evidence>
<dbReference type="EnsemblMetazoa" id="tetur23g00010.1">
    <property type="protein sequence ID" value="tetur23g00010.1"/>
    <property type="gene ID" value="tetur23g00010"/>
</dbReference>
<reference evidence="2" key="2">
    <citation type="submission" date="2015-06" db="UniProtKB">
        <authorList>
            <consortium name="EnsemblMetazoa"/>
        </authorList>
    </citation>
    <scope>IDENTIFICATION</scope>
</reference>